<evidence type="ECO:0000256" key="4">
    <source>
        <dbReference type="ARBA" id="ARBA00022692"/>
    </source>
</evidence>
<evidence type="ECO:0000259" key="13">
    <source>
        <dbReference type="Pfam" id="PF22599"/>
    </source>
</evidence>
<dbReference type="SUPFAM" id="SSF82866">
    <property type="entry name" value="Multidrug efflux transporter AcrB transmembrane domain"/>
    <property type="match status" value="1"/>
</dbReference>
<feature type="transmembrane region" description="Helical" evidence="9">
    <location>
        <begin position="491"/>
        <end position="512"/>
    </location>
</feature>
<accession>A0A1G6RRB4</accession>
<evidence type="ECO:0000256" key="6">
    <source>
        <dbReference type="ARBA" id="ARBA00022989"/>
    </source>
</evidence>
<keyword evidence="4 9" id="KW-0812">Transmembrane</keyword>
<keyword evidence="5 9" id="KW-0653">Protein transport</keyword>
<gene>
    <name evidence="9" type="primary">secD</name>
    <name evidence="14" type="ORF">SAMN04488509_10126</name>
</gene>
<keyword evidence="15" id="KW-1185">Reference proteome</keyword>
<dbReference type="NCBIfam" id="TIGR01129">
    <property type="entry name" value="secD"/>
    <property type="match status" value="1"/>
</dbReference>
<dbReference type="InterPro" id="IPR054384">
    <property type="entry name" value="SecDF_P1_head"/>
</dbReference>
<proteinExistence type="inferred from homology"/>
<dbReference type="STRING" id="265719.SAMN04488509_10126"/>
<dbReference type="RefSeq" id="WP_091237442.1">
    <property type="nucleotide sequence ID" value="NZ_FNAG01000001.1"/>
</dbReference>
<comment type="similarity">
    <text evidence="9">Belongs to the SecD/SecF family. SecD subfamily.</text>
</comment>
<feature type="domain" description="SecDF P1 head subdomain" evidence="13">
    <location>
        <begin position="320"/>
        <end position="444"/>
    </location>
</feature>
<comment type="subunit">
    <text evidence="9">Forms a complex with SecF. Part of the essential Sec protein translocation apparatus which comprises SecA, SecYEG and auxiliary proteins SecDF-YajC and YidC.</text>
</comment>
<evidence type="ECO:0000313" key="15">
    <source>
        <dbReference type="Proteomes" id="UP000199603"/>
    </source>
</evidence>
<evidence type="ECO:0000256" key="1">
    <source>
        <dbReference type="ARBA" id="ARBA00004651"/>
    </source>
</evidence>
<dbReference type="Proteomes" id="UP000199603">
    <property type="component" value="Unassembled WGS sequence"/>
</dbReference>
<keyword evidence="8 9" id="KW-0472">Membrane</keyword>
<dbReference type="Gene3D" id="3.30.1360.200">
    <property type="match status" value="1"/>
</dbReference>
<evidence type="ECO:0000256" key="7">
    <source>
        <dbReference type="ARBA" id="ARBA00023010"/>
    </source>
</evidence>
<evidence type="ECO:0000259" key="12">
    <source>
        <dbReference type="Pfam" id="PF21760"/>
    </source>
</evidence>
<evidence type="ECO:0000313" key="14">
    <source>
        <dbReference type="EMBL" id="SDD06476.1"/>
    </source>
</evidence>
<feature type="domain" description="Protein export membrane protein SecD/SecF C-terminal" evidence="10">
    <location>
        <begin position="447"/>
        <end position="615"/>
    </location>
</feature>
<reference evidence="14 15" key="1">
    <citation type="submission" date="2016-10" db="EMBL/GenBank/DDBJ databases">
        <authorList>
            <person name="de Groot N.N."/>
        </authorList>
    </citation>
    <scope>NUCLEOTIDE SEQUENCE [LARGE SCALE GENOMIC DNA]</scope>
    <source>
        <strain evidence="14 15">DSM 16957</strain>
    </source>
</reference>
<dbReference type="InterPro" id="IPR027398">
    <property type="entry name" value="SecD-TM"/>
</dbReference>
<dbReference type="EMBL" id="FNAG01000001">
    <property type="protein sequence ID" value="SDD06476.1"/>
    <property type="molecule type" value="Genomic_DNA"/>
</dbReference>
<keyword evidence="3 9" id="KW-1003">Cell membrane</keyword>
<dbReference type="InterPro" id="IPR048631">
    <property type="entry name" value="SecD_1st"/>
</dbReference>
<dbReference type="GO" id="GO:0006605">
    <property type="term" value="P:protein targeting"/>
    <property type="evidence" value="ECO:0007669"/>
    <property type="project" value="UniProtKB-UniRule"/>
</dbReference>
<dbReference type="InterPro" id="IPR005791">
    <property type="entry name" value="SecD"/>
</dbReference>
<feature type="transmembrane region" description="Helical" evidence="9">
    <location>
        <begin position="465"/>
        <end position="484"/>
    </location>
</feature>
<dbReference type="Gene3D" id="3.30.70.3400">
    <property type="match status" value="1"/>
</dbReference>
<feature type="transmembrane region" description="Helical" evidence="9">
    <location>
        <begin position="561"/>
        <end position="583"/>
    </location>
</feature>
<organism evidence="14 15">
    <name type="scientific">Aquimonas voraii</name>
    <dbReference type="NCBI Taxonomy" id="265719"/>
    <lineage>
        <taxon>Bacteria</taxon>
        <taxon>Pseudomonadati</taxon>
        <taxon>Pseudomonadota</taxon>
        <taxon>Gammaproteobacteria</taxon>
        <taxon>Lysobacterales</taxon>
        <taxon>Lysobacteraceae</taxon>
        <taxon>Aquimonas</taxon>
    </lineage>
</organism>
<evidence type="ECO:0000256" key="8">
    <source>
        <dbReference type="ARBA" id="ARBA00023136"/>
    </source>
</evidence>
<dbReference type="PANTHER" id="PTHR30081">
    <property type="entry name" value="PROTEIN-EXPORT MEMBRANE PROTEIN SEC"/>
    <property type="match status" value="1"/>
</dbReference>
<keyword evidence="2 9" id="KW-0813">Transport</keyword>
<dbReference type="PANTHER" id="PTHR30081:SF1">
    <property type="entry name" value="PROTEIN TRANSLOCASE SUBUNIT SECD"/>
    <property type="match status" value="1"/>
</dbReference>
<name>A0A1G6RRB4_9GAMM</name>
<comment type="caution">
    <text evidence="9">Lacks conserved residue(s) required for the propagation of feature annotation.</text>
</comment>
<dbReference type="Pfam" id="PF13721">
    <property type="entry name" value="SecD-TM1"/>
    <property type="match status" value="1"/>
</dbReference>
<dbReference type="GO" id="GO:0015450">
    <property type="term" value="F:protein-transporting ATPase activity"/>
    <property type="evidence" value="ECO:0007669"/>
    <property type="project" value="InterPro"/>
</dbReference>
<dbReference type="InterPro" id="IPR022813">
    <property type="entry name" value="SecD/SecF_arch_bac"/>
</dbReference>
<dbReference type="Pfam" id="PF21760">
    <property type="entry name" value="SecD_1st"/>
    <property type="match status" value="1"/>
</dbReference>
<dbReference type="FunFam" id="1.20.1640.10:FF:000004">
    <property type="entry name" value="Protein translocase subunit SecD"/>
    <property type="match status" value="1"/>
</dbReference>
<dbReference type="AlphaFoldDB" id="A0A1G6RRB4"/>
<dbReference type="Pfam" id="PF22599">
    <property type="entry name" value="SecDF_P1_head"/>
    <property type="match status" value="1"/>
</dbReference>
<evidence type="ECO:0000259" key="10">
    <source>
        <dbReference type="Pfam" id="PF02355"/>
    </source>
</evidence>
<keyword evidence="7 9" id="KW-0811">Translocation</keyword>
<dbReference type="InterPro" id="IPR022646">
    <property type="entry name" value="SecD/SecF_CS"/>
</dbReference>
<dbReference type="InterPro" id="IPR055344">
    <property type="entry name" value="SecD_SecF_C_bact"/>
</dbReference>
<feature type="transmembrane region" description="Helical" evidence="9">
    <location>
        <begin position="589"/>
        <end position="617"/>
    </location>
</feature>
<feature type="domain" description="SecD export protein N-terminal TM" evidence="11">
    <location>
        <begin position="3"/>
        <end position="108"/>
    </location>
</feature>
<comment type="subcellular location">
    <subcellularLocation>
        <location evidence="1 9">Cell membrane</location>
        <topology evidence="1 9">Multi-pass membrane protein</topology>
    </subcellularLocation>
</comment>
<dbReference type="FunFam" id="3.30.70.3400:FF:000003">
    <property type="entry name" value="Preprotein translocase subunit SecD"/>
    <property type="match status" value="1"/>
</dbReference>
<feature type="transmembrane region" description="Helical" evidence="9">
    <location>
        <begin position="518"/>
        <end position="540"/>
    </location>
</feature>
<evidence type="ECO:0000256" key="9">
    <source>
        <dbReference type="HAMAP-Rule" id="MF_01463"/>
    </source>
</evidence>
<evidence type="ECO:0000256" key="2">
    <source>
        <dbReference type="ARBA" id="ARBA00022448"/>
    </source>
</evidence>
<dbReference type="Gene3D" id="1.20.1640.10">
    <property type="entry name" value="Multidrug efflux transporter AcrB transmembrane domain"/>
    <property type="match status" value="1"/>
</dbReference>
<dbReference type="GO" id="GO:0065002">
    <property type="term" value="P:intracellular protein transmembrane transport"/>
    <property type="evidence" value="ECO:0007669"/>
    <property type="project" value="UniProtKB-UniRule"/>
</dbReference>
<dbReference type="GO" id="GO:0043952">
    <property type="term" value="P:protein transport by the Sec complex"/>
    <property type="evidence" value="ECO:0007669"/>
    <property type="project" value="UniProtKB-UniRule"/>
</dbReference>
<dbReference type="NCBIfam" id="TIGR00916">
    <property type="entry name" value="2A0604s01"/>
    <property type="match status" value="1"/>
</dbReference>
<dbReference type="HAMAP" id="MF_01463_B">
    <property type="entry name" value="SecD_B"/>
    <property type="match status" value="1"/>
</dbReference>
<evidence type="ECO:0000259" key="11">
    <source>
        <dbReference type="Pfam" id="PF13721"/>
    </source>
</evidence>
<dbReference type="Gene3D" id="3.30.70.3220">
    <property type="match status" value="1"/>
</dbReference>
<dbReference type="InterPro" id="IPR048634">
    <property type="entry name" value="SecD_SecF_C"/>
</dbReference>
<comment type="function">
    <text evidence="9">Part of the Sec protein translocase complex. Interacts with the SecYEG preprotein conducting channel. SecDF uses the proton motive force (PMF) to complete protein translocation after the ATP-dependent function of SecA.</text>
</comment>
<feature type="domain" description="Protein translocase subunit SecDF P1" evidence="12">
    <location>
        <begin position="232"/>
        <end position="289"/>
    </location>
</feature>
<dbReference type="OrthoDB" id="9805019at2"/>
<keyword evidence="6 9" id="KW-1133">Transmembrane helix</keyword>
<dbReference type="Pfam" id="PF07549">
    <property type="entry name" value="Sec_GG"/>
    <property type="match status" value="1"/>
</dbReference>
<dbReference type="Pfam" id="PF02355">
    <property type="entry name" value="SecD_SecF_C"/>
    <property type="match status" value="1"/>
</dbReference>
<sequence>MLDFPRWKYALVVLVLLFAVFYSLPNIYPQDAAIQISANRGATVDAALVERVRGVLEARQLAPKAFEQREGQGATPASVLVRLPSPEEQLIAADVVRSELGDGYTVALNLAPTVPGWLQALRARAMTLGLDLQGGVHFLMEVDQNAAVQKREDGFADDIRLLLRDAKLQYTRVDRTPNGIVVNLRRAEDREAASAAIAARITDLLLSEGSEPNQLVGRLREEVLTQIIADAVEQNVGTLRNRINELGVSEPVITRQGANRIVVQLPGVQDTAQAKRILGSTATLEYRAQVDGNPIEARDNGRIPPEAKLYYTRELGPDGRPMPVLLNKRVIASGDQLVHAASQMDPQSGTPAVSVTLNAVGGQRMLEFTRENVGRGMGVVFIERRPETRTVNGEEVRTVRETEEVISLANIQGVFSNQFQTTGLNSPEEAAQLALLLRAGSLAAPVDIVEERVVGPSLGAENIRAGAEAVVLGFLMVCALMIVYYKGFGLISVFALLINLLLLAAVLSVVGATLTMPGIAGIVLTLGMAIDGNVLIAERIREELRAGNTPVNSILAGYERAWTVILDSNITKLIAAIALFSFGSGPVRGFAVVLFFGVLTSMFTSVTVSRAVATLFYGHGRKVRSVSV</sequence>
<evidence type="ECO:0000256" key="3">
    <source>
        <dbReference type="ARBA" id="ARBA00022475"/>
    </source>
</evidence>
<dbReference type="GO" id="GO:0005886">
    <property type="term" value="C:plasma membrane"/>
    <property type="evidence" value="ECO:0007669"/>
    <property type="project" value="UniProtKB-SubCell"/>
</dbReference>
<evidence type="ECO:0000256" key="5">
    <source>
        <dbReference type="ARBA" id="ARBA00022927"/>
    </source>
</evidence>
<protein>
    <recommendedName>
        <fullName evidence="9">Protein translocase subunit SecD</fullName>
    </recommendedName>
</protein>